<dbReference type="Gene3D" id="3.30.40.10">
    <property type="entry name" value="Zinc/RING finger domain, C3HC4 (zinc finger)"/>
    <property type="match status" value="1"/>
</dbReference>
<dbReference type="PaxDb" id="2903-EOD20121"/>
<dbReference type="Proteomes" id="UP000013827">
    <property type="component" value="Unassembled WGS sequence"/>
</dbReference>
<keyword evidence="3" id="KW-1185">Reference proteome</keyword>
<dbReference type="AlphaFoldDB" id="A0A0D3J9D6"/>
<dbReference type="EnsemblProtists" id="EOD34559">
    <property type="protein sequence ID" value="EOD34559"/>
    <property type="gene ID" value="EMIHUDRAFT_441256"/>
</dbReference>
<proteinExistence type="predicted"/>
<dbReference type="GeneID" id="17279863"/>
<dbReference type="RefSeq" id="XP_005786988.1">
    <property type="nucleotide sequence ID" value="XM_005786931.1"/>
</dbReference>
<sequence>MRCWHEFRRSVRTLLRSATATMADVLAKAPGPLGCERRWRTWMGFDAADVQLSPVSRKYARTLRSKLDGSSSQLGGPSGGFRGDCTNYNNYYWDCRSIGHFQSGEGSRAHRRRTASEKRDLGRDAELEGRRRADERRARREQAAKARVEAEAAVSAAAEAARAPKRCAECGERESQMMALPCQHAALCRSCWEGTAERSRCARCSALCEVVLCVHRP</sequence>
<dbReference type="RefSeq" id="XP_005772550.1">
    <property type="nucleotide sequence ID" value="XM_005772493.1"/>
</dbReference>
<reference evidence="3" key="1">
    <citation type="journal article" date="2013" name="Nature">
        <title>Pan genome of the phytoplankton Emiliania underpins its global distribution.</title>
        <authorList>
            <person name="Read B.A."/>
            <person name="Kegel J."/>
            <person name="Klute M.J."/>
            <person name="Kuo A."/>
            <person name="Lefebvre S.C."/>
            <person name="Maumus F."/>
            <person name="Mayer C."/>
            <person name="Miller J."/>
            <person name="Monier A."/>
            <person name="Salamov A."/>
            <person name="Young J."/>
            <person name="Aguilar M."/>
            <person name="Claverie J.M."/>
            <person name="Frickenhaus S."/>
            <person name="Gonzalez K."/>
            <person name="Herman E.K."/>
            <person name="Lin Y.C."/>
            <person name="Napier J."/>
            <person name="Ogata H."/>
            <person name="Sarno A.F."/>
            <person name="Shmutz J."/>
            <person name="Schroeder D."/>
            <person name="de Vargas C."/>
            <person name="Verret F."/>
            <person name="von Dassow P."/>
            <person name="Valentin K."/>
            <person name="Van de Peer Y."/>
            <person name="Wheeler G."/>
            <person name="Dacks J.B."/>
            <person name="Delwiche C.F."/>
            <person name="Dyhrman S.T."/>
            <person name="Glockner G."/>
            <person name="John U."/>
            <person name="Richards T."/>
            <person name="Worden A.Z."/>
            <person name="Zhang X."/>
            <person name="Grigoriev I.V."/>
            <person name="Allen A.E."/>
            <person name="Bidle K."/>
            <person name="Borodovsky M."/>
            <person name="Bowler C."/>
            <person name="Brownlee C."/>
            <person name="Cock J.M."/>
            <person name="Elias M."/>
            <person name="Gladyshev V.N."/>
            <person name="Groth M."/>
            <person name="Guda C."/>
            <person name="Hadaegh A."/>
            <person name="Iglesias-Rodriguez M.D."/>
            <person name="Jenkins J."/>
            <person name="Jones B.M."/>
            <person name="Lawson T."/>
            <person name="Leese F."/>
            <person name="Lindquist E."/>
            <person name="Lobanov A."/>
            <person name="Lomsadze A."/>
            <person name="Malik S.B."/>
            <person name="Marsh M.E."/>
            <person name="Mackinder L."/>
            <person name="Mock T."/>
            <person name="Mueller-Roeber B."/>
            <person name="Pagarete A."/>
            <person name="Parker M."/>
            <person name="Probert I."/>
            <person name="Quesneville H."/>
            <person name="Raines C."/>
            <person name="Rensing S.A."/>
            <person name="Riano-Pachon D.M."/>
            <person name="Richier S."/>
            <person name="Rokitta S."/>
            <person name="Shiraiwa Y."/>
            <person name="Soanes D.M."/>
            <person name="van der Giezen M."/>
            <person name="Wahlund T.M."/>
            <person name="Williams B."/>
            <person name="Wilson W."/>
            <person name="Wolfe G."/>
            <person name="Wurch L.L."/>
        </authorList>
    </citation>
    <scope>NUCLEOTIDE SEQUENCE</scope>
</reference>
<evidence type="ECO:0000256" key="1">
    <source>
        <dbReference type="SAM" id="MobiDB-lite"/>
    </source>
</evidence>
<reference evidence="2" key="2">
    <citation type="submission" date="2024-10" db="UniProtKB">
        <authorList>
            <consortium name="EnsemblProtists"/>
        </authorList>
    </citation>
    <scope>IDENTIFICATION</scope>
</reference>
<dbReference type="GeneID" id="17265677"/>
<feature type="region of interest" description="Disordered" evidence="1">
    <location>
        <begin position="106"/>
        <end position="142"/>
    </location>
</feature>
<name>A0A0D3J9D6_EMIH1</name>
<feature type="compositionally biased region" description="Basic and acidic residues" evidence="1">
    <location>
        <begin position="114"/>
        <end position="142"/>
    </location>
</feature>
<organism evidence="2 3">
    <name type="scientific">Emiliania huxleyi (strain CCMP1516)</name>
    <dbReference type="NCBI Taxonomy" id="280463"/>
    <lineage>
        <taxon>Eukaryota</taxon>
        <taxon>Haptista</taxon>
        <taxon>Haptophyta</taxon>
        <taxon>Prymnesiophyceae</taxon>
        <taxon>Isochrysidales</taxon>
        <taxon>Noelaerhabdaceae</taxon>
        <taxon>Emiliania</taxon>
    </lineage>
</organism>
<dbReference type="EnsemblProtists" id="EOD20121">
    <property type="protein sequence ID" value="EOD20121"/>
    <property type="gene ID" value="EMIHUDRAFT_444768"/>
</dbReference>
<evidence type="ECO:0000313" key="3">
    <source>
        <dbReference type="Proteomes" id="UP000013827"/>
    </source>
</evidence>
<dbReference type="InterPro" id="IPR013083">
    <property type="entry name" value="Znf_RING/FYVE/PHD"/>
</dbReference>
<evidence type="ECO:0008006" key="4">
    <source>
        <dbReference type="Google" id="ProtNLM"/>
    </source>
</evidence>
<protein>
    <recommendedName>
        <fullName evidence="4">RING-type domain-containing protein</fullName>
    </recommendedName>
</protein>
<dbReference type="HOGENOM" id="CLU_1274309_0_0_1"/>
<accession>A0A0D3J9D6</accession>
<evidence type="ECO:0000313" key="2">
    <source>
        <dbReference type="EnsemblProtists" id="EOD20121"/>
    </source>
</evidence>
<dbReference type="KEGG" id="ehx:EMIHUDRAFT_444768"/>
<dbReference type="KEGG" id="ehx:EMIHUDRAFT_441256"/>